<dbReference type="PANTHER" id="PTHR21272:SF3">
    <property type="entry name" value="CATABOLIC 3-DEHYDROQUINASE"/>
    <property type="match status" value="1"/>
</dbReference>
<dbReference type="Pfam" id="PF01220">
    <property type="entry name" value="DHquinase_II"/>
    <property type="match status" value="1"/>
</dbReference>
<comment type="subunit">
    <text evidence="4 7">Homododecamer.</text>
</comment>
<feature type="binding site" evidence="7 9">
    <location>
        <position position="78"/>
    </location>
    <ligand>
        <name>substrate</name>
    </ligand>
</feature>
<evidence type="ECO:0000256" key="1">
    <source>
        <dbReference type="ARBA" id="ARBA00001864"/>
    </source>
</evidence>
<accession>A0A4Z0W0K5</accession>
<feature type="binding site" evidence="7 9">
    <location>
        <position position="85"/>
    </location>
    <ligand>
        <name>substrate</name>
    </ligand>
</feature>
<dbReference type="CDD" id="cd00466">
    <property type="entry name" value="DHQase_II"/>
    <property type="match status" value="1"/>
</dbReference>
<feature type="site" description="Transition state stabilizer" evidence="7 10">
    <location>
        <position position="18"/>
    </location>
</feature>
<dbReference type="PANTHER" id="PTHR21272">
    <property type="entry name" value="CATABOLIC 3-DEHYDROQUINASE"/>
    <property type="match status" value="1"/>
</dbReference>
<dbReference type="NCBIfam" id="NF003805">
    <property type="entry name" value="PRK05395.1-2"/>
    <property type="match status" value="1"/>
</dbReference>
<feature type="binding site" evidence="7 9">
    <location>
        <begin position="99"/>
        <end position="100"/>
    </location>
    <ligand>
        <name>substrate</name>
    </ligand>
</feature>
<evidence type="ECO:0000313" key="12">
    <source>
        <dbReference type="Proteomes" id="UP000297288"/>
    </source>
</evidence>
<protein>
    <recommendedName>
        <fullName evidence="5 7">3-dehydroquinate dehydratase</fullName>
        <shortName evidence="7">3-dehydroquinase</shortName>
        <ecNumber evidence="5 7">4.2.1.10</ecNumber>
    </recommendedName>
    <alternativeName>
        <fullName evidence="7">Type II DHQase</fullName>
    </alternativeName>
</protein>
<reference evidence="11 12" key="1">
    <citation type="submission" date="2019-04" db="EMBL/GenBank/DDBJ databases">
        <title>Draft genome sequence data and analysis of a Fermenting Bacterium, Geotoga petraea strain HO-Geo1, isolated from heavy-oil petroleum reservoir in Russia.</title>
        <authorList>
            <person name="Grouzdev D.S."/>
            <person name="Semenova E.M."/>
            <person name="Sokolova D.S."/>
            <person name="Tourova T.P."/>
            <person name="Poltaraus A.B."/>
            <person name="Nazina T.N."/>
        </authorList>
    </citation>
    <scope>NUCLEOTIDE SEQUENCE [LARGE SCALE GENOMIC DNA]</scope>
    <source>
        <strain evidence="11 12">HO-Geo1</strain>
    </source>
</reference>
<feature type="active site" description="Proton donor" evidence="7 8">
    <location>
        <position position="98"/>
    </location>
</feature>
<comment type="similarity">
    <text evidence="3 7">Belongs to the type-II 3-dehydroquinase family.</text>
</comment>
<organism evidence="11 12">
    <name type="scientific">Geotoga petraea</name>
    <dbReference type="NCBI Taxonomy" id="28234"/>
    <lineage>
        <taxon>Bacteria</taxon>
        <taxon>Thermotogati</taxon>
        <taxon>Thermotogota</taxon>
        <taxon>Thermotogae</taxon>
        <taxon>Petrotogales</taxon>
        <taxon>Petrotogaceae</taxon>
        <taxon>Geotoga</taxon>
    </lineage>
</organism>
<evidence type="ECO:0000256" key="8">
    <source>
        <dbReference type="PIRSR" id="PIRSR001399-1"/>
    </source>
</evidence>
<dbReference type="GO" id="GO:0009423">
    <property type="term" value="P:chorismate biosynthetic process"/>
    <property type="evidence" value="ECO:0007669"/>
    <property type="project" value="UniProtKB-UniRule"/>
</dbReference>
<dbReference type="AlphaFoldDB" id="A0A4Z0W0K5"/>
<dbReference type="PIRSF" id="PIRSF001399">
    <property type="entry name" value="DHquinase_II"/>
    <property type="match status" value="1"/>
</dbReference>
<comment type="function">
    <text evidence="7">Catalyzes a trans-dehydration via an enolate intermediate.</text>
</comment>
<evidence type="ECO:0000256" key="2">
    <source>
        <dbReference type="ARBA" id="ARBA00004902"/>
    </source>
</evidence>
<evidence type="ECO:0000256" key="5">
    <source>
        <dbReference type="ARBA" id="ARBA00012060"/>
    </source>
</evidence>
<gene>
    <name evidence="7 11" type="primary">aroQ</name>
    <name evidence="11" type="ORF">E4650_07480</name>
</gene>
<dbReference type="GO" id="GO:0009073">
    <property type="term" value="P:aromatic amino acid family biosynthetic process"/>
    <property type="evidence" value="ECO:0007669"/>
    <property type="project" value="UniProtKB-KW"/>
</dbReference>
<dbReference type="GO" id="GO:0019631">
    <property type="term" value="P:quinate catabolic process"/>
    <property type="evidence" value="ECO:0007669"/>
    <property type="project" value="TreeGrafter"/>
</dbReference>
<keyword evidence="6 7" id="KW-0456">Lyase</keyword>
<dbReference type="HAMAP" id="MF_00169">
    <property type="entry name" value="AroQ"/>
    <property type="match status" value="1"/>
</dbReference>
<dbReference type="OrthoDB" id="9790793at2"/>
<proteinExistence type="inferred from homology"/>
<name>A0A4Z0W0K5_9BACT</name>
<evidence type="ECO:0000256" key="6">
    <source>
        <dbReference type="ARBA" id="ARBA00023239"/>
    </source>
</evidence>
<dbReference type="Gene3D" id="3.40.50.9100">
    <property type="entry name" value="Dehydroquinase, class II"/>
    <property type="match status" value="1"/>
</dbReference>
<sequence>MMKIKIINGPNLNMLWKRDKKIYGEKTYKDLCDDLMKYSKDRNFELEIFQSNHEGDIIDSIQKLDYDALIINAGAYSHYSYAIRDALELVEAPKIELHISNIYSREDFRKKSVISEVCNSVISGFGTKGYFIAIDYLKSKLEK</sequence>
<evidence type="ECO:0000256" key="7">
    <source>
        <dbReference type="HAMAP-Rule" id="MF_00169"/>
    </source>
</evidence>
<feature type="binding site" evidence="7 9">
    <location>
        <position position="109"/>
    </location>
    <ligand>
        <name>substrate</name>
    </ligand>
</feature>
<keyword evidence="7" id="KW-0028">Amino-acid biosynthesis</keyword>
<comment type="pathway">
    <text evidence="2 7">Metabolic intermediate biosynthesis; chorismate biosynthesis; chorismate from D-erythrose 4-phosphate and phosphoenolpyruvate: step 3/7.</text>
</comment>
<dbReference type="InterPro" id="IPR001874">
    <property type="entry name" value="DHquinase_II"/>
</dbReference>
<dbReference type="InterPro" id="IPR036441">
    <property type="entry name" value="DHquinase_II_sf"/>
</dbReference>
<dbReference type="NCBIfam" id="NF003807">
    <property type="entry name" value="PRK05395.1-4"/>
    <property type="match status" value="1"/>
</dbReference>
<feature type="binding site" evidence="7 9">
    <location>
        <position position="72"/>
    </location>
    <ligand>
        <name>substrate</name>
    </ligand>
</feature>
<keyword evidence="7" id="KW-0057">Aromatic amino acid biosynthesis</keyword>
<dbReference type="GO" id="GO:0008652">
    <property type="term" value="P:amino acid biosynthetic process"/>
    <property type="evidence" value="ECO:0007669"/>
    <property type="project" value="UniProtKB-KW"/>
</dbReference>
<evidence type="ECO:0000313" key="11">
    <source>
        <dbReference type="EMBL" id="TGG87578.1"/>
    </source>
</evidence>
<comment type="caution">
    <text evidence="11">The sequence shown here is derived from an EMBL/GenBank/DDBJ whole genome shotgun (WGS) entry which is preliminary data.</text>
</comment>
<dbReference type="GO" id="GO:0003855">
    <property type="term" value="F:3-dehydroquinate dehydratase activity"/>
    <property type="evidence" value="ECO:0007669"/>
    <property type="project" value="UniProtKB-UniRule"/>
</dbReference>
<evidence type="ECO:0000256" key="3">
    <source>
        <dbReference type="ARBA" id="ARBA00011037"/>
    </source>
</evidence>
<evidence type="ECO:0000256" key="10">
    <source>
        <dbReference type="PIRSR" id="PIRSR001399-3"/>
    </source>
</evidence>
<dbReference type="UniPathway" id="UPA00053">
    <property type="reaction ID" value="UER00086"/>
</dbReference>
<dbReference type="SUPFAM" id="SSF52304">
    <property type="entry name" value="Type II 3-dehydroquinate dehydratase"/>
    <property type="match status" value="1"/>
</dbReference>
<comment type="catalytic activity">
    <reaction evidence="1 7">
        <text>3-dehydroquinate = 3-dehydroshikimate + H2O</text>
        <dbReference type="Rhea" id="RHEA:21096"/>
        <dbReference type="ChEBI" id="CHEBI:15377"/>
        <dbReference type="ChEBI" id="CHEBI:16630"/>
        <dbReference type="ChEBI" id="CHEBI:32364"/>
        <dbReference type="EC" id="4.2.1.10"/>
    </reaction>
</comment>
<dbReference type="NCBIfam" id="TIGR01088">
    <property type="entry name" value="aroQ"/>
    <property type="match status" value="1"/>
</dbReference>
<feature type="active site" description="Proton acceptor" evidence="7 8">
    <location>
        <position position="23"/>
    </location>
</feature>
<dbReference type="EC" id="4.2.1.10" evidence="5 7"/>
<evidence type="ECO:0000256" key="9">
    <source>
        <dbReference type="PIRSR" id="PIRSR001399-2"/>
    </source>
</evidence>
<dbReference type="EMBL" id="SRME01000004">
    <property type="protein sequence ID" value="TGG87578.1"/>
    <property type="molecule type" value="Genomic_DNA"/>
</dbReference>
<dbReference type="Proteomes" id="UP000297288">
    <property type="component" value="Unassembled WGS sequence"/>
</dbReference>
<evidence type="ECO:0000256" key="4">
    <source>
        <dbReference type="ARBA" id="ARBA00011193"/>
    </source>
</evidence>